<protein>
    <submittedName>
        <fullName evidence="3">Uncharacterized protein</fullName>
    </submittedName>
</protein>
<reference evidence="3 4" key="1">
    <citation type="submission" date="2022-11" db="EMBL/GenBank/DDBJ databases">
        <title>Minimal conservation of predation-associated metabolite biosynthetic gene clusters underscores biosynthetic potential of Myxococcota including descriptions for ten novel species: Archangium lansinium sp. nov., Myxococcus landrumus sp. nov., Nannocystis bai.</title>
        <authorList>
            <person name="Ahearne A."/>
            <person name="Stevens C."/>
            <person name="Dowd S."/>
        </authorList>
    </citation>
    <scope>NUCLEOTIDE SEQUENCE [LARGE SCALE GENOMIC DNA]</scope>
    <source>
        <strain evidence="3 4">BB15-2</strain>
    </source>
</reference>
<comment type="caution">
    <text evidence="3">The sequence shown here is derived from an EMBL/GenBank/DDBJ whole genome shotgun (WGS) entry which is preliminary data.</text>
</comment>
<evidence type="ECO:0000313" key="3">
    <source>
        <dbReference type="EMBL" id="MDC0722542.1"/>
    </source>
</evidence>
<keyword evidence="2" id="KW-1133">Transmembrane helix</keyword>
<evidence type="ECO:0000256" key="1">
    <source>
        <dbReference type="SAM" id="MobiDB-lite"/>
    </source>
</evidence>
<dbReference type="Proteomes" id="UP001221686">
    <property type="component" value="Unassembled WGS sequence"/>
</dbReference>
<evidence type="ECO:0000256" key="2">
    <source>
        <dbReference type="SAM" id="Phobius"/>
    </source>
</evidence>
<gene>
    <name evidence="3" type="ORF">POL25_36980</name>
</gene>
<accession>A0ABT5E9K4</accession>
<name>A0ABT5E9K4_9BACT</name>
<dbReference type="EMBL" id="JAQNDL010000003">
    <property type="protein sequence ID" value="MDC0722542.1"/>
    <property type="molecule type" value="Genomic_DNA"/>
</dbReference>
<proteinExistence type="predicted"/>
<feature type="transmembrane region" description="Helical" evidence="2">
    <location>
        <begin position="20"/>
        <end position="41"/>
    </location>
</feature>
<dbReference type="RefSeq" id="WP_272091069.1">
    <property type="nucleotide sequence ID" value="NZ_JAQNDL010000003.1"/>
</dbReference>
<keyword evidence="2" id="KW-0812">Transmembrane</keyword>
<organism evidence="3 4">
    <name type="scientific">Nannocystis bainbridge</name>
    <dbReference type="NCBI Taxonomy" id="2995303"/>
    <lineage>
        <taxon>Bacteria</taxon>
        <taxon>Pseudomonadati</taxon>
        <taxon>Myxococcota</taxon>
        <taxon>Polyangia</taxon>
        <taxon>Nannocystales</taxon>
        <taxon>Nannocystaceae</taxon>
        <taxon>Nannocystis</taxon>
    </lineage>
</organism>
<evidence type="ECO:0000313" key="4">
    <source>
        <dbReference type="Proteomes" id="UP001221686"/>
    </source>
</evidence>
<keyword evidence="2" id="KW-0472">Membrane</keyword>
<feature type="region of interest" description="Disordered" evidence="1">
    <location>
        <begin position="50"/>
        <end position="126"/>
    </location>
</feature>
<sequence>MTEPGPKPTTASSPESAQGGALWALIVGGAILVVAALLIFWPGGDTTGGAAGSGGKGRGGGAGQQASLAQSGGGPEAHALGVGAREFDPHRGNGKARVNPALLPVGPKSDSLAPPKKPKPEPTSFPSAAAEIGYWEKKLDIARKDLTQRGVFLERLKKVKENARTSDQIELAEKRGVVVEKNYADQQKLVEDLEKKVTGLKEKQRQSGL</sequence>
<feature type="compositionally biased region" description="Gly residues" evidence="1">
    <location>
        <begin position="50"/>
        <end position="63"/>
    </location>
</feature>
<keyword evidence="4" id="KW-1185">Reference proteome</keyword>